<dbReference type="EMBL" id="DXHV01000033">
    <property type="protein sequence ID" value="HIW00119.1"/>
    <property type="molecule type" value="Genomic_DNA"/>
</dbReference>
<reference evidence="1" key="1">
    <citation type="journal article" date="2021" name="PeerJ">
        <title>Extensive microbial diversity within the chicken gut microbiome revealed by metagenomics and culture.</title>
        <authorList>
            <person name="Gilroy R."/>
            <person name="Ravi A."/>
            <person name="Getino M."/>
            <person name="Pursley I."/>
            <person name="Horton D.L."/>
            <person name="Alikhan N.F."/>
            <person name="Baker D."/>
            <person name="Gharbi K."/>
            <person name="Hall N."/>
            <person name="Watson M."/>
            <person name="Adriaenssens E.M."/>
            <person name="Foster-Nyarko E."/>
            <person name="Jarju S."/>
            <person name="Secka A."/>
            <person name="Antonio M."/>
            <person name="Oren A."/>
            <person name="Chaudhuri R.R."/>
            <person name="La Ragione R."/>
            <person name="Hildebrand F."/>
            <person name="Pallen M.J."/>
        </authorList>
    </citation>
    <scope>NUCLEOTIDE SEQUENCE</scope>
    <source>
        <strain evidence="1">ChiHecec2B26-446</strain>
    </source>
</reference>
<accession>A0A9D1PWM3</accession>
<organism evidence="1 2">
    <name type="scientific">Candidatus Desulfovibrio intestinipullorum</name>
    <dbReference type="NCBI Taxonomy" id="2838536"/>
    <lineage>
        <taxon>Bacteria</taxon>
        <taxon>Pseudomonadati</taxon>
        <taxon>Thermodesulfobacteriota</taxon>
        <taxon>Desulfovibrionia</taxon>
        <taxon>Desulfovibrionales</taxon>
        <taxon>Desulfovibrionaceae</taxon>
        <taxon>Desulfovibrio</taxon>
    </lineage>
</organism>
<dbReference type="InterPro" id="IPR021927">
    <property type="entry name" value="DUF3540"/>
</dbReference>
<proteinExistence type="predicted"/>
<evidence type="ECO:0000313" key="1">
    <source>
        <dbReference type="EMBL" id="HIW00119.1"/>
    </source>
</evidence>
<comment type="caution">
    <text evidence="1">The sequence shown here is derived from an EMBL/GenBank/DDBJ whole genome shotgun (WGS) entry which is preliminary data.</text>
</comment>
<reference evidence="1" key="2">
    <citation type="submission" date="2021-04" db="EMBL/GenBank/DDBJ databases">
        <authorList>
            <person name="Gilroy R."/>
        </authorList>
    </citation>
    <scope>NUCLEOTIDE SEQUENCE</scope>
    <source>
        <strain evidence="1">ChiHecec2B26-446</strain>
    </source>
</reference>
<gene>
    <name evidence="1" type="ORF">H9894_02895</name>
</gene>
<sequence>MHTQALSLDKTAVLSALPADPARDTVPGTPLIQPASAAASLLTGTVLDVRDQDEDNRVVRLQSRDRATACTSTWKASVAASCLLAPEIGDEVLFAPLDDGRAFVLAVLTRKATEAQLAFPHGVRVASPAPVRLQSSQTLELTATDTSLATGSLQVQAASAEATIASASLVTRMLRSFGERLEQTFARFAGRFGSAQRLISGDDETQAQNMRVCVQDCSLTQAGTVTQLAKDVVRIDAPQVHIS</sequence>
<name>A0A9D1PWM3_9BACT</name>
<dbReference type="Pfam" id="PF12059">
    <property type="entry name" value="DUF3540"/>
    <property type="match status" value="1"/>
</dbReference>
<dbReference type="Proteomes" id="UP000886752">
    <property type="component" value="Unassembled WGS sequence"/>
</dbReference>
<protein>
    <submittedName>
        <fullName evidence="1">DUF3540 domain-containing protein</fullName>
    </submittedName>
</protein>
<evidence type="ECO:0000313" key="2">
    <source>
        <dbReference type="Proteomes" id="UP000886752"/>
    </source>
</evidence>
<dbReference type="AlphaFoldDB" id="A0A9D1PWM3"/>